<feature type="domain" description="LTD" evidence="3">
    <location>
        <begin position="31"/>
        <end position="152"/>
    </location>
</feature>
<dbReference type="InterPro" id="IPR036866">
    <property type="entry name" value="RibonucZ/Hydroxyglut_hydro"/>
</dbReference>
<dbReference type="InterPro" id="IPR001279">
    <property type="entry name" value="Metallo-B-lactamas"/>
</dbReference>
<dbReference type="PROSITE" id="PS51257">
    <property type="entry name" value="PROKAR_LIPOPROTEIN"/>
    <property type="match status" value="1"/>
</dbReference>
<dbReference type="EMBL" id="CADCTV010000578">
    <property type="protein sequence ID" value="CAA9343983.1"/>
    <property type="molecule type" value="Genomic_DNA"/>
</dbReference>
<protein>
    <recommendedName>
        <fullName evidence="3">LTD domain-containing protein</fullName>
    </recommendedName>
</protein>
<name>A0A6J4LX97_9BACT</name>
<dbReference type="InterPro" id="IPR036415">
    <property type="entry name" value="Lamin_tail_dom_sf"/>
</dbReference>
<dbReference type="SUPFAM" id="SSF74853">
    <property type="entry name" value="Lamin A/C globular tail domain"/>
    <property type="match status" value="1"/>
</dbReference>
<dbReference type="Pfam" id="PF02368">
    <property type="entry name" value="Big_2"/>
    <property type="match status" value="1"/>
</dbReference>
<feature type="chain" id="PRO_5027086096" description="LTD domain-containing protein" evidence="2">
    <location>
        <begin position="19"/>
        <end position="594"/>
    </location>
</feature>
<dbReference type="Gene3D" id="3.60.15.10">
    <property type="entry name" value="Ribonuclease Z/Hydroxyacylglutathione hydrolase-like"/>
    <property type="match status" value="1"/>
</dbReference>
<feature type="region of interest" description="Disordered" evidence="1">
    <location>
        <begin position="575"/>
        <end position="594"/>
    </location>
</feature>
<dbReference type="PANTHER" id="PTHR30619:SF1">
    <property type="entry name" value="RECOMBINATION PROTEIN 2"/>
    <property type="match status" value="1"/>
</dbReference>
<accession>A0A6J4LX97</accession>
<dbReference type="InterPro" id="IPR052159">
    <property type="entry name" value="Competence_DNA_uptake"/>
</dbReference>
<dbReference type="Gene3D" id="2.60.40.1080">
    <property type="match status" value="1"/>
</dbReference>
<keyword evidence="2" id="KW-0732">Signal</keyword>
<evidence type="ECO:0000256" key="1">
    <source>
        <dbReference type="SAM" id="MobiDB-lite"/>
    </source>
</evidence>
<evidence type="ECO:0000256" key="2">
    <source>
        <dbReference type="SAM" id="SignalP"/>
    </source>
</evidence>
<dbReference type="PROSITE" id="PS51841">
    <property type="entry name" value="LTD"/>
    <property type="match status" value="1"/>
</dbReference>
<organism evidence="4">
    <name type="scientific">uncultured Gemmatimonadota bacterium</name>
    <dbReference type="NCBI Taxonomy" id="203437"/>
    <lineage>
        <taxon>Bacteria</taxon>
        <taxon>Pseudomonadati</taxon>
        <taxon>Gemmatimonadota</taxon>
        <taxon>environmental samples</taxon>
    </lineage>
</organism>
<feature type="signal peptide" evidence="2">
    <location>
        <begin position="1"/>
        <end position="18"/>
    </location>
</feature>
<dbReference type="InterPro" id="IPR003343">
    <property type="entry name" value="Big_2"/>
</dbReference>
<dbReference type="SUPFAM" id="SSF49373">
    <property type="entry name" value="Invasin/intimin cell-adhesion fragments"/>
    <property type="match status" value="1"/>
</dbReference>
<dbReference type="Pfam" id="PF00753">
    <property type="entry name" value="Lactamase_B"/>
    <property type="match status" value="1"/>
</dbReference>
<dbReference type="PANTHER" id="PTHR30619">
    <property type="entry name" value="DNA INTERNALIZATION/COMPETENCE PROTEIN COMEC/REC2"/>
    <property type="match status" value="1"/>
</dbReference>
<reference evidence="4" key="1">
    <citation type="submission" date="2020-02" db="EMBL/GenBank/DDBJ databases">
        <authorList>
            <person name="Meier V. D."/>
        </authorList>
    </citation>
    <scope>NUCLEOTIDE SEQUENCE</scope>
    <source>
        <strain evidence="4">AVDCRST_MAG89</strain>
    </source>
</reference>
<dbReference type="Gene3D" id="2.60.40.1260">
    <property type="entry name" value="Lamin Tail domain"/>
    <property type="match status" value="1"/>
</dbReference>
<sequence length="594" mass="61015">MPHRRRGLLALFPGLALAACADRAPTGVDPHPLAATAAASSTPIINEVMADPTAVGDDVGEWIEIHNPASTSIDLKGWRIQSNNDAVHTIATSVVIAAGGYAVLARNGSSSQNGGATARYQYGTGITLANASDWIALRNASGASVDSVAWSSSIPSGATRGVTDPTAINLDVKGANWHTATSIFGKGDKGTPGARNDGYVVAPGPVAAVTVTPATASILVGATQAFSASAADANGTAVSTTYTWTTSNAAVVTVNASGVATALAAGTVVVRATAANGVFAEATLTVTAPSGGGGGTASELIVKVLDIGQGDATYIANGTSRVLIDGGPDTASFRRHLDALGLRGGTVDVVVISHAHFDHYSGLRELFKTSNGIQVRYLFENRDAGTAVSLGELRDSINARVARGELIVRDTDDPCGDGRAVCTVTLNGGAKLHVMRPDPSAGDANNRSTPVKLVGPDSASFSMWFAGDAEHEAQGWFDTGANYDVFPGMKVEVLKANHHGSCNGVSSRFLDLVNPALVTFSVSADNSYGHVHTQTKDLFSRYGKPWYRTDQNGNVTFRSPGTAGGGYTVSVDRGAQSENGMPDRASAQTACSTL</sequence>
<dbReference type="Pfam" id="PF00932">
    <property type="entry name" value="LTD"/>
    <property type="match status" value="1"/>
</dbReference>
<gene>
    <name evidence="4" type="ORF">AVDCRST_MAG89-2764</name>
</gene>
<dbReference type="SUPFAM" id="SSF56281">
    <property type="entry name" value="Metallo-hydrolase/oxidoreductase"/>
    <property type="match status" value="1"/>
</dbReference>
<dbReference type="InterPro" id="IPR008964">
    <property type="entry name" value="Invasin/intimin_cell_adhesion"/>
</dbReference>
<proteinExistence type="predicted"/>
<dbReference type="InterPro" id="IPR001322">
    <property type="entry name" value="Lamin_tail_dom"/>
</dbReference>
<dbReference type="AlphaFoldDB" id="A0A6J4LX97"/>
<dbReference type="SMART" id="SM00635">
    <property type="entry name" value="BID_2"/>
    <property type="match status" value="1"/>
</dbReference>
<evidence type="ECO:0000259" key="3">
    <source>
        <dbReference type="PROSITE" id="PS51841"/>
    </source>
</evidence>
<evidence type="ECO:0000313" key="4">
    <source>
        <dbReference type="EMBL" id="CAA9343983.1"/>
    </source>
</evidence>